<comment type="catalytic activity">
    <reaction evidence="1 6">
        <text>dTDP-4-dehydro-6-deoxy-alpha-D-glucose = dTDP-4-dehydro-beta-L-rhamnose</text>
        <dbReference type="Rhea" id="RHEA:16969"/>
        <dbReference type="ChEBI" id="CHEBI:57649"/>
        <dbReference type="ChEBI" id="CHEBI:62830"/>
        <dbReference type="EC" id="5.1.3.13"/>
    </reaction>
</comment>
<dbReference type="AlphaFoldDB" id="A0A9X1I8B2"/>
<evidence type="ECO:0000256" key="6">
    <source>
        <dbReference type="RuleBase" id="RU364069"/>
    </source>
</evidence>
<evidence type="ECO:0000256" key="2">
    <source>
        <dbReference type="ARBA" id="ARBA00001997"/>
    </source>
</evidence>
<evidence type="ECO:0000256" key="4">
    <source>
        <dbReference type="ARBA" id="ARBA00019595"/>
    </source>
</evidence>
<dbReference type="Proteomes" id="UP001139286">
    <property type="component" value="Unassembled WGS sequence"/>
</dbReference>
<dbReference type="GO" id="GO:0005829">
    <property type="term" value="C:cytosol"/>
    <property type="evidence" value="ECO:0007669"/>
    <property type="project" value="TreeGrafter"/>
</dbReference>
<comment type="function">
    <text evidence="2 6">Catalyzes the epimerization of the C3' and C5'positions of dTDP-6-deoxy-D-xylo-4-hexulose, forming dTDP-6-deoxy-L-lyxo-4-hexulose.</text>
</comment>
<protein>
    <recommendedName>
        <fullName evidence="4 6">dTDP-4-dehydrorhamnose 3,5-epimerase</fullName>
        <ecNumber evidence="3 6">5.1.3.13</ecNumber>
    </recommendedName>
    <alternativeName>
        <fullName evidence="6">Thymidine diphospho-4-keto-rhamnose 3,5-epimerase</fullName>
    </alternativeName>
</protein>
<comment type="subunit">
    <text evidence="6">Homodimer.</text>
</comment>
<comment type="pathway">
    <text evidence="6">Carbohydrate biosynthesis; dTDP-L-rhamnose biosynthesis.</text>
</comment>
<name>A0A9X1I8B2_9FLAO</name>
<keyword evidence="6 7" id="KW-0413">Isomerase</keyword>
<evidence type="ECO:0000313" key="7">
    <source>
        <dbReference type="EMBL" id="MCB4809203.1"/>
    </source>
</evidence>
<dbReference type="GO" id="GO:0000271">
    <property type="term" value="P:polysaccharide biosynthetic process"/>
    <property type="evidence" value="ECO:0007669"/>
    <property type="project" value="TreeGrafter"/>
</dbReference>
<evidence type="ECO:0000256" key="3">
    <source>
        <dbReference type="ARBA" id="ARBA00012098"/>
    </source>
</evidence>
<dbReference type="NCBIfam" id="TIGR01221">
    <property type="entry name" value="rmlC"/>
    <property type="match status" value="1"/>
</dbReference>
<organism evidence="7 8">
    <name type="scientific">Neotamlana sargassicola</name>
    <dbReference type="NCBI Taxonomy" id="2883125"/>
    <lineage>
        <taxon>Bacteria</taxon>
        <taxon>Pseudomonadati</taxon>
        <taxon>Bacteroidota</taxon>
        <taxon>Flavobacteriia</taxon>
        <taxon>Flavobacteriales</taxon>
        <taxon>Flavobacteriaceae</taxon>
        <taxon>Neotamlana</taxon>
    </lineage>
</organism>
<sequence length="180" mass="20496">MLEKIKTEIPGLYILKPKVFSDSRGLFVKIFHNCFFDDLGLRTDFVEEYFSTSAKGVVRGLHFQTPPYQHVKCIICLKGAIFDVVVDLRKNSPTFGKHLTINLKADEPKILYIPEGLAHGFMSLEDDTIFLNKTTTVFDAECDAGIHWNSCGIEWPDIPIILSEKDKNMVSFNNFDSPFK</sequence>
<dbReference type="PANTHER" id="PTHR21047">
    <property type="entry name" value="DTDP-6-DEOXY-D-GLUCOSE-3,5 EPIMERASE"/>
    <property type="match status" value="1"/>
</dbReference>
<dbReference type="SUPFAM" id="SSF51182">
    <property type="entry name" value="RmlC-like cupins"/>
    <property type="match status" value="1"/>
</dbReference>
<reference evidence="7" key="1">
    <citation type="submission" date="2021-10" db="EMBL/GenBank/DDBJ databases">
        <title>Tamlana sargassums sp. nov., and Tamlana laminarinivorans sp. nov., two new bacteria isolated from the brown alga.</title>
        <authorList>
            <person name="Li J."/>
        </authorList>
    </citation>
    <scope>NUCLEOTIDE SEQUENCE</scope>
    <source>
        <strain evidence="7">62-3</strain>
    </source>
</reference>
<dbReference type="InterPro" id="IPR011051">
    <property type="entry name" value="RmlC_Cupin_sf"/>
</dbReference>
<dbReference type="RefSeq" id="WP_226696581.1">
    <property type="nucleotide sequence ID" value="NZ_JAJAPX010000005.1"/>
</dbReference>
<dbReference type="Pfam" id="PF00908">
    <property type="entry name" value="dTDP_sugar_isom"/>
    <property type="match status" value="1"/>
</dbReference>
<dbReference type="InterPro" id="IPR014710">
    <property type="entry name" value="RmlC-like_jellyroll"/>
</dbReference>
<dbReference type="GO" id="GO:0019305">
    <property type="term" value="P:dTDP-rhamnose biosynthetic process"/>
    <property type="evidence" value="ECO:0007669"/>
    <property type="project" value="UniProtKB-UniRule"/>
</dbReference>
<evidence type="ECO:0000256" key="5">
    <source>
        <dbReference type="PIRSR" id="PIRSR600888-3"/>
    </source>
</evidence>
<dbReference type="CDD" id="cd00438">
    <property type="entry name" value="cupin_RmlC"/>
    <property type="match status" value="1"/>
</dbReference>
<dbReference type="PANTHER" id="PTHR21047:SF2">
    <property type="entry name" value="THYMIDINE DIPHOSPHO-4-KETO-RHAMNOSE 3,5-EPIMERASE"/>
    <property type="match status" value="1"/>
</dbReference>
<evidence type="ECO:0000256" key="1">
    <source>
        <dbReference type="ARBA" id="ARBA00001298"/>
    </source>
</evidence>
<feature type="site" description="Participates in a stacking interaction with the thymidine ring of dTDP-4-oxo-6-deoxyglucose" evidence="5">
    <location>
        <position position="138"/>
    </location>
</feature>
<dbReference type="GO" id="GO:0008830">
    <property type="term" value="F:dTDP-4-dehydrorhamnose 3,5-epimerase activity"/>
    <property type="evidence" value="ECO:0007669"/>
    <property type="project" value="UniProtKB-UniRule"/>
</dbReference>
<dbReference type="EC" id="5.1.3.13" evidence="3 6"/>
<accession>A0A9X1I8B2</accession>
<proteinExistence type="inferred from homology"/>
<comment type="caution">
    <text evidence="7">The sequence shown here is derived from an EMBL/GenBank/DDBJ whole genome shotgun (WGS) entry which is preliminary data.</text>
</comment>
<keyword evidence="8" id="KW-1185">Reference proteome</keyword>
<dbReference type="Gene3D" id="2.60.120.10">
    <property type="entry name" value="Jelly Rolls"/>
    <property type="match status" value="1"/>
</dbReference>
<dbReference type="EMBL" id="JAJAPX010000005">
    <property type="protein sequence ID" value="MCB4809203.1"/>
    <property type="molecule type" value="Genomic_DNA"/>
</dbReference>
<comment type="similarity">
    <text evidence="6">Belongs to the dTDP-4-dehydrorhamnose 3,5-epimerase family.</text>
</comment>
<gene>
    <name evidence="7" type="primary">rfbC</name>
    <name evidence="7" type="ORF">LG651_13170</name>
</gene>
<evidence type="ECO:0000313" key="8">
    <source>
        <dbReference type="Proteomes" id="UP001139286"/>
    </source>
</evidence>
<dbReference type="InterPro" id="IPR000888">
    <property type="entry name" value="RmlC-like"/>
</dbReference>